<dbReference type="AlphaFoldDB" id="A0A6J6X3Z6"/>
<proteinExistence type="predicted"/>
<sequence length="526" mass="56074">MHTSREVVYSSAGGAAASQPLAVRAAISILKQGGSFIDAGIALSAVISVVEPGASHLGGDAFLITHHAGTNENLAFNGSGEAPHAATPSAYADGIPLHGYKSATVPGLVSTWFAAHERYGKLSMQQLLAPAIEYAENGFAATPGFVKRIAGHLAIAPDTEIFKAMGIDPAVKVGEIVIQKDLAQSLRLIAEQGRSAFYQGEIANKLITGSDNWFNSDDLNSHTTRVLDPLAVKYRGATVFGQPPPSQGMILLEELLLCERFDMSSLDEADRIHVGVESKKIGFADRNLTLADPEFLDVNVEKILSKENIDVRSPQIDLNKANNDRTKSQEGSDTTYFLVVDSEGNAVSWIQSVFHGFGSSWVIPGTGIVLNNRLTGFSLHPQSPNIIAPGKRPAHTLNAWTATRADGSLYLVGGTPGANIQVQTNLQLILNVIDLKMNVQEAVEAPRWQHLSIAGQSSLEELGDGVLEIEERVSTPVIDALKAKGHDVQVIGPWAHGSSVQLLEVLDNGTYAFGSDPRCDGIAEGI</sequence>
<dbReference type="SUPFAM" id="SSF56235">
    <property type="entry name" value="N-terminal nucleophile aminohydrolases (Ntn hydrolases)"/>
    <property type="match status" value="1"/>
</dbReference>
<dbReference type="PANTHER" id="PTHR43881:SF1">
    <property type="entry name" value="GAMMA-GLUTAMYLTRANSPEPTIDASE (AFU_ORTHOLOGUE AFUA_4G13580)"/>
    <property type="match status" value="1"/>
</dbReference>
<dbReference type="InterPro" id="IPR043137">
    <property type="entry name" value="GGT_ssub_C"/>
</dbReference>
<dbReference type="Pfam" id="PF01019">
    <property type="entry name" value="G_glu_transpept"/>
    <property type="match status" value="1"/>
</dbReference>
<dbReference type="InterPro" id="IPR052896">
    <property type="entry name" value="GGT-like_enzyme"/>
</dbReference>
<evidence type="ECO:0000313" key="1">
    <source>
        <dbReference type="EMBL" id="CAB4789868.1"/>
    </source>
</evidence>
<accession>A0A6J6X3Z6</accession>
<name>A0A6J6X3Z6_9ZZZZ</name>
<dbReference type="InterPro" id="IPR043138">
    <property type="entry name" value="GGT_lsub"/>
</dbReference>
<gene>
    <name evidence="1" type="ORF">UFOPK2942_01318</name>
</gene>
<dbReference type="PANTHER" id="PTHR43881">
    <property type="entry name" value="GAMMA-GLUTAMYLTRANSPEPTIDASE (AFU_ORTHOLOGUE AFUA_4G13580)"/>
    <property type="match status" value="1"/>
</dbReference>
<organism evidence="1">
    <name type="scientific">freshwater metagenome</name>
    <dbReference type="NCBI Taxonomy" id="449393"/>
    <lineage>
        <taxon>unclassified sequences</taxon>
        <taxon>metagenomes</taxon>
        <taxon>ecological metagenomes</taxon>
    </lineage>
</organism>
<dbReference type="InterPro" id="IPR029055">
    <property type="entry name" value="Ntn_hydrolases_N"/>
</dbReference>
<dbReference type="PRINTS" id="PR01210">
    <property type="entry name" value="GGTRANSPTASE"/>
</dbReference>
<dbReference type="EMBL" id="CAFAAA010000074">
    <property type="protein sequence ID" value="CAB4789868.1"/>
    <property type="molecule type" value="Genomic_DNA"/>
</dbReference>
<reference evidence="1" key="1">
    <citation type="submission" date="2020-05" db="EMBL/GenBank/DDBJ databases">
        <authorList>
            <person name="Chiriac C."/>
            <person name="Salcher M."/>
            <person name="Ghai R."/>
            <person name="Kavagutti S V."/>
        </authorList>
    </citation>
    <scope>NUCLEOTIDE SEQUENCE</scope>
</reference>
<dbReference type="Gene3D" id="3.60.20.40">
    <property type="match status" value="1"/>
</dbReference>
<dbReference type="Gene3D" id="1.10.246.130">
    <property type="match status" value="1"/>
</dbReference>
<protein>
    <submittedName>
        <fullName evidence="1">Unannotated protein</fullName>
    </submittedName>
</protein>